<protein>
    <submittedName>
        <fullName evidence="1">Uncharacterized protein</fullName>
    </submittedName>
</protein>
<reference evidence="1 2" key="1">
    <citation type="journal article" date="2015" name="Proc. Natl. Acad. Sci. U.S.A.">
        <title>The resurrection genome of Boea hygrometrica: A blueprint for survival of dehydration.</title>
        <authorList>
            <person name="Xiao L."/>
            <person name="Yang G."/>
            <person name="Zhang L."/>
            <person name="Yang X."/>
            <person name="Zhao S."/>
            <person name="Ji Z."/>
            <person name="Zhou Q."/>
            <person name="Hu M."/>
            <person name="Wang Y."/>
            <person name="Chen M."/>
            <person name="Xu Y."/>
            <person name="Jin H."/>
            <person name="Xiao X."/>
            <person name="Hu G."/>
            <person name="Bao F."/>
            <person name="Hu Y."/>
            <person name="Wan P."/>
            <person name="Li L."/>
            <person name="Deng X."/>
            <person name="Kuang T."/>
            <person name="Xiang C."/>
            <person name="Zhu J.K."/>
            <person name="Oliver M.J."/>
            <person name="He Y."/>
        </authorList>
    </citation>
    <scope>NUCLEOTIDE SEQUENCE [LARGE SCALE GENOMIC DNA]</scope>
    <source>
        <strain evidence="2">cv. XS01</strain>
    </source>
</reference>
<sequence>MVIYQQMFAEEFKLSIEGTTNFSELSTKVVESMNVEFSLSGYPGFSVGRGDGLAGGALGGLVAISSRRSRVLVLLAREARAAVVVLGLPFVANVEAGTPRRSIQEFRVFATFVGSMDILRECVYWLDLSTPQPHLRVILKWNFYGLTSQSKIPLVSAMEMFSLMSLENDGFMIYALDALSGPVLINKDYRKIKHIITEA</sequence>
<organism evidence="1 2">
    <name type="scientific">Dorcoceras hygrometricum</name>
    <dbReference type="NCBI Taxonomy" id="472368"/>
    <lineage>
        <taxon>Eukaryota</taxon>
        <taxon>Viridiplantae</taxon>
        <taxon>Streptophyta</taxon>
        <taxon>Embryophyta</taxon>
        <taxon>Tracheophyta</taxon>
        <taxon>Spermatophyta</taxon>
        <taxon>Magnoliopsida</taxon>
        <taxon>eudicotyledons</taxon>
        <taxon>Gunneridae</taxon>
        <taxon>Pentapetalae</taxon>
        <taxon>asterids</taxon>
        <taxon>lamiids</taxon>
        <taxon>Lamiales</taxon>
        <taxon>Gesneriaceae</taxon>
        <taxon>Didymocarpoideae</taxon>
        <taxon>Trichosporeae</taxon>
        <taxon>Loxocarpinae</taxon>
        <taxon>Dorcoceras</taxon>
    </lineage>
</organism>
<name>A0A2Z7CQG4_9LAMI</name>
<gene>
    <name evidence="1" type="ORF">F511_38519</name>
</gene>
<dbReference type="AlphaFoldDB" id="A0A2Z7CQG4"/>
<accession>A0A2Z7CQG4</accession>
<dbReference type="Proteomes" id="UP000250235">
    <property type="component" value="Unassembled WGS sequence"/>
</dbReference>
<evidence type="ECO:0000313" key="1">
    <source>
        <dbReference type="EMBL" id="KZV49312.1"/>
    </source>
</evidence>
<dbReference type="EMBL" id="KQ993081">
    <property type="protein sequence ID" value="KZV49312.1"/>
    <property type="molecule type" value="Genomic_DNA"/>
</dbReference>
<evidence type="ECO:0000313" key="2">
    <source>
        <dbReference type="Proteomes" id="UP000250235"/>
    </source>
</evidence>
<keyword evidence="2" id="KW-1185">Reference proteome</keyword>
<proteinExistence type="predicted"/>